<evidence type="ECO:0000313" key="2">
    <source>
        <dbReference type="EMBL" id="TEB30587.1"/>
    </source>
</evidence>
<dbReference type="EMBL" id="QPFP01000022">
    <property type="protein sequence ID" value="TEB30587.1"/>
    <property type="molecule type" value="Genomic_DNA"/>
</dbReference>
<feature type="signal peptide" evidence="1">
    <location>
        <begin position="1"/>
        <end position="29"/>
    </location>
</feature>
<dbReference type="AlphaFoldDB" id="A0A4Y7T8T2"/>
<accession>A0A4Y7T8T2</accession>
<keyword evidence="1" id="KW-0732">Signal</keyword>
<organism evidence="2 3">
    <name type="scientific">Coprinellus micaceus</name>
    <name type="common">Glistening ink-cap mushroom</name>
    <name type="synonym">Coprinus micaceus</name>
    <dbReference type="NCBI Taxonomy" id="71717"/>
    <lineage>
        <taxon>Eukaryota</taxon>
        <taxon>Fungi</taxon>
        <taxon>Dikarya</taxon>
        <taxon>Basidiomycota</taxon>
        <taxon>Agaricomycotina</taxon>
        <taxon>Agaricomycetes</taxon>
        <taxon>Agaricomycetidae</taxon>
        <taxon>Agaricales</taxon>
        <taxon>Agaricineae</taxon>
        <taxon>Psathyrellaceae</taxon>
        <taxon>Coprinellus</taxon>
    </lineage>
</organism>
<comment type="caution">
    <text evidence="2">The sequence shown here is derived from an EMBL/GenBank/DDBJ whole genome shotgun (WGS) entry which is preliminary data.</text>
</comment>
<keyword evidence="3" id="KW-1185">Reference proteome</keyword>
<dbReference type="Proteomes" id="UP000298030">
    <property type="component" value="Unassembled WGS sequence"/>
</dbReference>
<proteinExistence type="predicted"/>
<protein>
    <submittedName>
        <fullName evidence="2">Uncharacterized protein</fullName>
    </submittedName>
</protein>
<evidence type="ECO:0000256" key="1">
    <source>
        <dbReference type="SAM" id="SignalP"/>
    </source>
</evidence>
<evidence type="ECO:0000313" key="3">
    <source>
        <dbReference type="Proteomes" id="UP000298030"/>
    </source>
</evidence>
<reference evidence="2 3" key="1">
    <citation type="journal article" date="2019" name="Nat. Ecol. Evol.">
        <title>Megaphylogeny resolves global patterns of mushroom evolution.</title>
        <authorList>
            <person name="Varga T."/>
            <person name="Krizsan K."/>
            <person name="Foldi C."/>
            <person name="Dima B."/>
            <person name="Sanchez-Garcia M."/>
            <person name="Sanchez-Ramirez S."/>
            <person name="Szollosi G.J."/>
            <person name="Szarkandi J.G."/>
            <person name="Papp V."/>
            <person name="Albert L."/>
            <person name="Andreopoulos W."/>
            <person name="Angelini C."/>
            <person name="Antonin V."/>
            <person name="Barry K.W."/>
            <person name="Bougher N.L."/>
            <person name="Buchanan P."/>
            <person name="Buyck B."/>
            <person name="Bense V."/>
            <person name="Catcheside P."/>
            <person name="Chovatia M."/>
            <person name="Cooper J."/>
            <person name="Damon W."/>
            <person name="Desjardin D."/>
            <person name="Finy P."/>
            <person name="Geml J."/>
            <person name="Haridas S."/>
            <person name="Hughes K."/>
            <person name="Justo A."/>
            <person name="Karasinski D."/>
            <person name="Kautmanova I."/>
            <person name="Kiss B."/>
            <person name="Kocsube S."/>
            <person name="Kotiranta H."/>
            <person name="LaButti K.M."/>
            <person name="Lechner B.E."/>
            <person name="Liimatainen K."/>
            <person name="Lipzen A."/>
            <person name="Lukacs Z."/>
            <person name="Mihaltcheva S."/>
            <person name="Morgado L.N."/>
            <person name="Niskanen T."/>
            <person name="Noordeloos M.E."/>
            <person name="Ohm R.A."/>
            <person name="Ortiz-Santana B."/>
            <person name="Ovrebo C."/>
            <person name="Racz N."/>
            <person name="Riley R."/>
            <person name="Savchenko A."/>
            <person name="Shiryaev A."/>
            <person name="Soop K."/>
            <person name="Spirin V."/>
            <person name="Szebenyi C."/>
            <person name="Tomsovsky M."/>
            <person name="Tulloss R.E."/>
            <person name="Uehling J."/>
            <person name="Grigoriev I.V."/>
            <person name="Vagvolgyi C."/>
            <person name="Papp T."/>
            <person name="Martin F.M."/>
            <person name="Miettinen O."/>
            <person name="Hibbett D.S."/>
            <person name="Nagy L.G."/>
        </authorList>
    </citation>
    <scope>NUCLEOTIDE SEQUENCE [LARGE SCALE GENOMIC DNA]</scope>
    <source>
        <strain evidence="2 3">FP101781</strain>
    </source>
</reference>
<gene>
    <name evidence="2" type="ORF">FA13DRAFT_522217</name>
</gene>
<sequence>MCDTPLNASSTSYPFQAFWILLLCTKGCCVDPMVDFLSLSAKLSDLRLLRSSRKGGLTQREPSVPQYRPRAVTGAGHLTQFSAETHTYVLLPCRLSLVLLRMCRGLVLWGTRLPTS</sequence>
<feature type="chain" id="PRO_5021399580" evidence="1">
    <location>
        <begin position="30"/>
        <end position="116"/>
    </location>
</feature>
<name>A0A4Y7T8T2_COPMI</name>